<gene>
    <name evidence="1" type="ORF">MNBD_NITROSPINAE05-689</name>
</gene>
<accession>A0A3B1DAE7</accession>
<protein>
    <submittedName>
        <fullName evidence="1">Uncharacterized protein</fullName>
    </submittedName>
</protein>
<evidence type="ECO:0000313" key="1">
    <source>
        <dbReference type="EMBL" id="VAX28745.1"/>
    </source>
</evidence>
<dbReference type="InterPro" id="IPR011990">
    <property type="entry name" value="TPR-like_helical_dom_sf"/>
</dbReference>
<organism evidence="1">
    <name type="scientific">hydrothermal vent metagenome</name>
    <dbReference type="NCBI Taxonomy" id="652676"/>
    <lineage>
        <taxon>unclassified sequences</taxon>
        <taxon>metagenomes</taxon>
        <taxon>ecological metagenomes</taxon>
    </lineage>
</organism>
<name>A0A3B1DAE7_9ZZZZ</name>
<reference evidence="1" key="1">
    <citation type="submission" date="2018-06" db="EMBL/GenBank/DDBJ databases">
        <authorList>
            <person name="Zhirakovskaya E."/>
        </authorList>
    </citation>
    <scope>NUCLEOTIDE SEQUENCE</scope>
</reference>
<dbReference type="Gene3D" id="1.25.40.10">
    <property type="entry name" value="Tetratricopeptide repeat domain"/>
    <property type="match status" value="1"/>
</dbReference>
<sequence length="177" mass="20816">MKKYFYFLSVLILTPLVGVLNAGAFENGNEAEKLEILTRQVLYFGDRLQTQPNDPDLHFKLGTKFYQLGRFYEDKADRIFKTDKNYANRNKARQFYRDSIAHLQKSLKIQPRSAGAHFNISLTYLVEGDGENAISHMRESEKLFMKNNDKRGIAKARKALREWFDRYGYRPEDFTQQ</sequence>
<dbReference type="EMBL" id="UOGG01000066">
    <property type="protein sequence ID" value="VAX28745.1"/>
    <property type="molecule type" value="Genomic_DNA"/>
</dbReference>
<dbReference type="AlphaFoldDB" id="A0A3B1DAE7"/>
<proteinExistence type="predicted"/>
<dbReference type="SUPFAM" id="SSF48452">
    <property type="entry name" value="TPR-like"/>
    <property type="match status" value="1"/>
</dbReference>